<protein>
    <submittedName>
        <fullName evidence="3">FG-GAP repeat domain-containing protein</fullName>
    </submittedName>
</protein>
<feature type="chain" id="PRO_5047266120" evidence="2">
    <location>
        <begin position="23"/>
        <end position="235"/>
    </location>
</feature>
<keyword evidence="1 2" id="KW-0732">Signal</keyword>
<dbReference type="EMBL" id="JBHUDD010000043">
    <property type="protein sequence ID" value="MFD1509069.1"/>
    <property type="molecule type" value="Genomic_DNA"/>
</dbReference>
<dbReference type="InterPro" id="IPR028994">
    <property type="entry name" value="Integrin_alpha_N"/>
</dbReference>
<sequence length="235" mass="25164">MTRGGQILCRAALLLWAGAATAQTITQAEYTDPTTRYAHGVLGDAVEWGALRLTLSDGRHLVMTLPDTLVFEDTSPRLADLDGDGRPEVVVVESSLTAGARLAVYGPAGRIAATPHIGTRNRWLAPVGVADLDGDGRVELAYVDRPHLANRLRVWRYDAGTLTHLADADGLTNHKIGWDFIPGGIRDCGTGPQMITADAGWQQVMATQFDGTRLISQPIAPYTAPRDLDAALSCP</sequence>
<dbReference type="SUPFAM" id="SSF69318">
    <property type="entry name" value="Integrin alpha N-terminal domain"/>
    <property type="match status" value="1"/>
</dbReference>
<dbReference type="Proteomes" id="UP001597186">
    <property type="component" value="Unassembled WGS sequence"/>
</dbReference>
<proteinExistence type="predicted"/>
<keyword evidence="4" id="KW-1185">Reference proteome</keyword>
<dbReference type="InterPro" id="IPR013517">
    <property type="entry name" value="FG-GAP"/>
</dbReference>
<evidence type="ECO:0000256" key="2">
    <source>
        <dbReference type="SAM" id="SignalP"/>
    </source>
</evidence>
<name>A0ABW4EFR3_9RHOB</name>
<dbReference type="RefSeq" id="WP_379914271.1">
    <property type="nucleotide sequence ID" value="NZ_JBHUDD010000043.1"/>
</dbReference>
<evidence type="ECO:0000313" key="3">
    <source>
        <dbReference type="EMBL" id="MFD1509069.1"/>
    </source>
</evidence>
<organism evidence="3 4">
    <name type="scientific">Lacimonas salitolerans</name>
    <dbReference type="NCBI Taxonomy" id="1323750"/>
    <lineage>
        <taxon>Bacteria</taxon>
        <taxon>Pseudomonadati</taxon>
        <taxon>Pseudomonadota</taxon>
        <taxon>Alphaproteobacteria</taxon>
        <taxon>Rhodobacterales</taxon>
        <taxon>Paracoccaceae</taxon>
        <taxon>Lacimonas</taxon>
    </lineage>
</organism>
<accession>A0ABW4EFR3</accession>
<evidence type="ECO:0000313" key="4">
    <source>
        <dbReference type="Proteomes" id="UP001597186"/>
    </source>
</evidence>
<comment type="caution">
    <text evidence="3">The sequence shown here is derived from an EMBL/GenBank/DDBJ whole genome shotgun (WGS) entry which is preliminary data.</text>
</comment>
<gene>
    <name evidence="3" type="ORF">ACFTOW_06610</name>
</gene>
<reference evidence="4" key="1">
    <citation type="journal article" date="2019" name="Int. J. Syst. Evol. Microbiol.">
        <title>The Global Catalogue of Microorganisms (GCM) 10K type strain sequencing project: providing services to taxonomists for standard genome sequencing and annotation.</title>
        <authorList>
            <consortium name="The Broad Institute Genomics Platform"/>
            <consortium name="The Broad Institute Genome Sequencing Center for Infectious Disease"/>
            <person name="Wu L."/>
            <person name="Ma J."/>
        </authorList>
    </citation>
    <scope>NUCLEOTIDE SEQUENCE [LARGE SCALE GENOMIC DNA]</scope>
    <source>
        <strain evidence="4">CGMCC 1.12477</strain>
    </source>
</reference>
<dbReference type="Pfam" id="PF13517">
    <property type="entry name" value="FG-GAP_3"/>
    <property type="match status" value="1"/>
</dbReference>
<feature type="signal peptide" evidence="2">
    <location>
        <begin position="1"/>
        <end position="22"/>
    </location>
</feature>
<evidence type="ECO:0000256" key="1">
    <source>
        <dbReference type="ARBA" id="ARBA00022729"/>
    </source>
</evidence>